<dbReference type="Proteomes" id="UP000073816">
    <property type="component" value="Chromosome"/>
</dbReference>
<feature type="domain" description="Glycosyltransferase 2-like" evidence="1">
    <location>
        <begin position="1"/>
        <end position="86"/>
    </location>
</feature>
<name>A0A142ER27_9BACT</name>
<dbReference type="KEGG" id="alm:AO498_14120"/>
<dbReference type="Pfam" id="PF00535">
    <property type="entry name" value="Glycos_transf_2"/>
    <property type="match status" value="1"/>
</dbReference>
<dbReference type="InterPro" id="IPR029044">
    <property type="entry name" value="Nucleotide-diphossugar_trans"/>
</dbReference>
<keyword evidence="3" id="KW-1185">Reference proteome</keyword>
<dbReference type="STRING" id="1727163.AO498_14120"/>
<evidence type="ECO:0000313" key="3">
    <source>
        <dbReference type="Proteomes" id="UP000073816"/>
    </source>
</evidence>
<protein>
    <recommendedName>
        <fullName evidence="1">Glycosyltransferase 2-like domain-containing protein</fullName>
    </recommendedName>
</protein>
<dbReference type="AlphaFoldDB" id="A0A142ER27"/>
<proteinExistence type="predicted"/>
<dbReference type="PANTHER" id="PTHR43685:SF2">
    <property type="entry name" value="GLYCOSYLTRANSFERASE 2-LIKE DOMAIN-CONTAINING PROTEIN"/>
    <property type="match status" value="1"/>
</dbReference>
<reference evidence="3" key="1">
    <citation type="submission" date="2015-09" db="EMBL/GenBank/DDBJ databases">
        <title>Complete sequence of Algoriphagus sp. M8-2.</title>
        <authorList>
            <person name="Shintani M."/>
        </authorList>
    </citation>
    <scope>NUCLEOTIDE SEQUENCE [LARGE SCALE GENOMIC DNA]</scope>
    <source>
        <strain evidence="3">M8-2</strain>
    </source>
</reference>
<reference evidence="2 3" key="2">
    <citation type="journal article" date="2016" name="Genome Announc.">
        <title>Complete Genome Sequence of Algoriphagus sp. Strain M8-2, Isolated from a Brackish Lake.</title>
        <authorList>
            <person name="Muraguchi Y."/>
            <person name="Kushimoto K."/>
            <person name="Ohtsubo Y."/>
            <person name="Suzuki T."/>
            <person name="Dohra H."/>
            <person name="Kimbara K."/>
            <person name="Shintani M."/>
        </authorList>
    </citation>
    <scope>NUCLEOTIDE SEQUENCE [LARGE SCALE GENOMIC DNA]</scope>
    <source>
        <strain evidence="2 3">M8-2</strain>
    </source>
</reference>
<accession>A0A142ER27</accession>
<dbReference type="InterPro" id="IPR050834">
    <property type="entry name" value="Glycosyltransf_2"/>
</dbReference>
<evidence type="ECO:0000259" key="1">
    <source>
        <dbReference type="Pfam" id="PF00535"/>
    </source>
</evidence>
<organism evidence="2 3">
    <name type="scientific">Algoriphagus sanaruensis</name>
    <dbReference type="NCBI Taxonomy" id="1727163"/>
    <lineage>
        <taxon>Bacteria</taxon>
        <taxon>Pseudomonadati</taxon>
        <taxon>Bacteroidota</taxon>
        <taxon>Cytophagia</taxon>
        <taxon>Cytophagales</taxon>
        <taxon>Cyclobacteriaceae</taxon>
        <taxon>Algoriphagus</taxon>
    </lineage>
</organism>
<dbReference type="PANTHER" id="PTHR43685">
    <property type="entry name" value="GLYCOSYLTRANSFERASE"/>
    <property type="match status" value="1"/>
</dbReference>
<sequence length="288" mass="33544">MDDGSNDTSVEIAKAFSKLDSRFLVYTRPESLPKGANSCRNHGATLARYQHLIFLDADDLLTKEALAIRAVALDEELDLAIFRTGKFTNQPSVHEDFSTQLNVNFGASDYLGQFLAYQIPWHTSSGMWRKDFFKKIGGFDQELQRFQDVEIHIRALASPSLRLMVYPEYPITSLYRKSLYHTQVTLEKRRLILDQGFVFLDKIKNQFGQEMLGKTYPFLVYLLFRFEEVFGNSDYQKIMKLYDSFKNDRSVSQSFKMVWWLHTEVLKRPSKIRKLLSFGIFKCGTFID</sequence>
<dbReference type="EMBL" id="CP012836">
    <property type="protein sequence ID" value="AMQ57582.1"/>
    <property type="molecule type" value="Genomic_DNA"/>
</dbReference>
<evidence type="ECO:0000313" key="2">
    <source>
        <dbReference type="EMBL" id="AMQ57582.1"/>
    </source>
</evidence>
<gene>
    <name evidence="2" type="ORF">AO498_14120</name>
</gene>
<dbReference type="SUPFAM" id="SSF53448">
    <property type="entry name" value="Nucleotide-diphospho-sugar transferases"/>
    <property type="match status" value="1"/>
</dbReference>
<dbReference type="InterPro" id="IPR001173">
    <property type="entry name" value="Glyco_trans_2-like"/>
</dbReference>
<dbReference type="Gene3D" id="3.90.550.10">
    <property type="entry name" value="Spore Coat Polysaccharide Biosynthesis Protein SpsA, Chain A"/>
    <property type="match status" value="1"/>
</dbReference>
<dbReference type="PATRIC" id="fig|1727163.4.peg.2963"/>